<dbReference type="EMBL" id="UZAI01000863">
    <property type="protein sequence ID" value="VDO57105.1"/>
    <property type="molecule type" value="Genomic_DNA"/>
</dbReference>
<dbReference type="Proteomes" id="UP000277204">
    <property type="component" value="Unassembled WGS sequence"/>
</dbReference>
<sequence>MTDSCFEFQMFFSCRYAALALSIRVFTSASDPLCSSDTAQMCKGSYIIQSFSIKCDSIGACGVVSDNLAFLFVC</sequence>
<gene>
    <name evidence="1" type="ORF">SMRZ_LOCUS3109</name>
</gene>
<protein>
    <submittedName>
        <fullName evidence="1">Uncharacterized protein</fullName>
    </submittedName>
</protein>
<evidence type="ECO:0000313" key="1">
    <source>
        <dbReference type="EMBL" id="VDO57105.1"/>
    </source>
</evidence>
<keyword evidence="2" id="KW-1185">Reference proteome</keyword>
<organism evidence="1 2">
    <name type="scientific">Schistosoma margrebowiei</name>
    <dbReference type="NCBI Taxonomy" id="48269"/>
    <lineage>
        <taxon>Eukaryota</taxon>
        <taxon>Metazoa</taxon>
        <taxon>Spiralia</taxon>
        <taxon>Lophotrochozoa</taxon>
        <taxon>Platyhelminthes</taxon>
        <taxon>Trematoda</taxon>
        <taxon>Digenea</taxon>
        <taxon>Strigeidida</taxon>
        <taxon>Schistosomatoidea</taxon>
        <taxon>Schistosomatidae</taxon>
        <taxon>Schistosoma</taxon>
    </lineage>
</organism>
<evidence type="ECO:0000313" key="2">
    <source>
        <dbReference type="Proteomes" id="UP000277204"/>
    </source>
</evidence>
<proteinExistence type="predicted"/>
<name>A0A3P8A615_9TREM</name>
<accession>A0A3P8A615</accession>
<reference evidence="1 2" key="1">
    <citation type="submission" date="2018-11" db="EMBL/GenBank/DDBJ databases">
        <authorList>
            <consortium name="Pathogen Informatics"/>
        </authorList>
    </citation>
    <scope>NUCLEOTIDE SEQUENCE [LARGE SCALE GENOMIC DNA]</scope>
    <source>
        <strain evidence="1 2">Zambia</strain>
    </source>
</reference>
<dbReference type="AlphaFoldDB" id="A0A3P8A615"/>